<sequence>MIEIDNFREITKKDKVYLPKTNIGLSRNMLLLALLLGGGLYLFVVWWAIPIFFLILIVFLICEYFDEDMYDIFLINTKFKTRRRFYA</sequence>
<accession>A0A377JNB9</accession>
<proteinExistence type="predicted"/>
<organism evidence="3 4">
    <name type="scientific">Helicobacter canis</name>
    <dbReference type="NCBI Taxonomy" id="29419"/>
    <lineage>
        <taxon>Bacteria</taxon>
        <taxon>Pseudomonadati</taxon>
        <taxon>Campylobacterota</taxon>
        <taxon>Epsilonproteobacteria</taxon>
        <taxon>Campylobacterales</taxon>
        <taxon>Helicobacteraceae</taxon>
        <taxon>Helicobacter</taxon>
    </lineage>
</organism>
<evidence type="ECO:0000256" key="1">
    <source>
        <dbReference type="SAM" id="Phobius"/>
    </source>
</evidence>
<evidence type="ECO:0000313" key="4">
    <source>
        <dbReference type="Proteomes" id="UP000254841"/>
    </source>
</evidence>
<dbReference type="AlphaFoldDB" id="A0A377JNB9"/>
<protein>
    <submittedName>
        <fullName evidence="3">Uncharacterized protein</fullName>
    </submittedName>
</protein>
<keyword evidence="1" id="KW-1133">Transmembrane helix</keyword>
<evidence type="ECO:0000313" key="3">
    <source>
        <dbReference type="EMBL" id="STP06498.1"/>
    </source>
</evidence>
<reference evidence="2 5" key="2">
    <citation type="submission" date="2019-09" db="EMBL/GenBank/DDBJ databases">
        <title>Draft genome sequence of various Type strains from the CCUG.</title>
        <authorList>
            <person name="Pineiro-Iglesias B."/>
            <person name="Tunovic T."/>
            <person name="Unosson C."/>
            <person name="Inganas E."/>
            <person name="Ohlen M."/>
            <person name="Cardew S."/>
            <person name="Jensie-Markopoulos S."/>
            <person name="Salva-Serra F."/>
            <person name="Jaen-Luchoro D."/>
            <person name="Karlsson R."/>
            <person name="Svensson-Stadler L."/>
            <person name="Chun J."/>
            <person name="Moore E."/>
        </authorList>
    </citation>
    <scope>NUCLEOTIDE SEQUENCE [LARGE SCALE GENOMIC DNA]</scope>
    <source>
        <strain evidence="2 5">CCUG 32756T</strain>
    </source>
</reference>
<evidence type="ECO:0000313" key="5">
    <source>
        <dbReference type="Proteomes" id="UP000323707"/>
    </source>
</evidence>
<dbReference type="EMBL" id="UGHV01000004">
    <property type="protein sequence ID" value="STP06498.1"/>
    <property type="molecule type" value="Genomic_DNA"/>
</dbReference>
<keyword evidence="1" id="KW-0472">Membrane</keyword>
<dbReference type="RefSeq" id="WP_115012465.1">
    <property type="nucleotide sequence ID" value="NZ_VXKE01000020.1"/>
</dbReference>
<keyword evidence="1" id="KW-0812">Transmembrane</keyword>
<reference evidence="3 4" key="1">
    <citation type="submission" date="2018-06" db="EMBL/GenBank/DDBJ databases">
        <authorList>
            <consortium name="Pathogen Informatics"/>
            <person name="Doyle S."/>
        </authorList>
    </citation>
    <scope>NUCLEOTIDE SEQUENCE [LARGE SCALE GENOMIC DNA]</scope>
    <source>
        <strain evidence="3 4">NCTC12410</strain>
    </source>
</reference>
<dbReference type="Proteomes" id="UP000254841">
    <property type="component" value="Unassembled WGS sequence"/>
</dbReference>
<dbReference type="Proteomes" id="UP000323707">
    <property type="component" value="Unassembled WGS sequence"/>
</dbReference>
<feature type="transmembrane region" description="Helical" evidence="1">
    <location>
        <begin position="30"/>
        <end position="61"/>
    </location>
</feature>
<evidence type="ECO:0000313" key="2">
    <source>
        <dbReference type="EMBL" id="KAA8708171.1"/>
    </source>
</evidence>
<dbReference type="EMBL" id="VXKE01000020">
    <property type="protein sequence ID" value="KAA8708171.1"/>
    <property type="molecule type" value="Genomic_DNA"/>
</dbReference>
<gene>
    <name evidence="2" type="ORF">F4V45_06950</name>
    <name evidence="3" type="ORF">NCTC12410_02037</name>
</gene>
<name>A0A377JNB9_9HELI</name>